<reference evidence="3" key="1">
    <citation type="submission" date="2016-10" db="EMBL/GenBank/DDBJ databases">
        <authorList>
            <person name="Varghese N."/>
            <person name="Submissions S."/>
        </authorList>
    </citation>
    <scope>NUCLEOTIDE SEQUENCE [LARGE SCALE GENOMIC DNA]</scope>
    <source>
        <strain evidence="3">CGMCC 1.6444</strain>
    </source>
</reference>
<dbReference type="EMBL" id="FNIV01000001">
    <property type="protein sequence ID" value="SDN69132.1"/>
    <property type="molecule type" value="Genomic_DNA"/>
</dbReference>
<name>A0A1H0DG73_9GAMM</name>
<dbReference type="AlphaFoldDB" id="A0A1H0DG73"/>
<dbReference type="RefSeq" id="WP_089676620.1">
    <property type="nucleotide sequence ID" value="NZ_FNIV01000001.1"/>
</dbReference>
<protein>
    <submittedName>
        <fullName evidence="2">Phosphohistidine phosphatase</fullName>
    </submittedName>
</protein>
<evidence type="ECO:0000313" key="2">
    <source>
        <dbReference type="EMBL" id="SDN69132.1"/>
    </source>
</evidence>
<dbReference type="InterPro" id="IPR038186">
    <property type="entry name" value="CHAD_dom_sf"/>
</dbReference>
<dbReference type="Pfam" id="PF00300">
    <property type="entry name" value="His_Phos_1"/>
    <property type="match status" value="1"/>
</dbReference>
<dbReference type="PANTHER" id="PTHR39339">
    <property type="entry name" value="SLR1444 PROTEIN"/>
    <property type="match status" value="1"/>
</dbReference>
<dbReference type="OrthoDB" id="9810154at2"/>
<dbReference type="CDD" id="cd07040">
    <property type="entry name" value="HP"/>
    <property type="match status" value="1"/>
</dbReference>
<dbReference type="PANTHER" id="PTHR39339:SF1">
    <property type="entry name" value="CHAD DOMAIN-CONTAINING PROTEIN"/>
    <property type="match status" value="1"/>
</dbReference>
<evidence type="ECO:0000259" key="1">
    <source>
        <dbReference type="PROSITE" id="PS51708"/>
    </source>
</evidence>
<dbReference type="SMART" id="SM00880">
    <property type="entry name" value="CHAD"/>
    <property type="match status" value="1"/>
</dbReference>
<organism evidence="2 3">
    <name type="scientific">Halomonas shengliensis</name>
    <dbReference type="NCBI Taxonomy" id="419597"/>
    <lineage>
        <taxon>Bacteria</taxon>
        <taxon>Pseudomonadati</taxon>
        <taxon>Pseudomonadota</taxon>
        <taxon>Gammaproteobacteria</taxon>
        <taxon>Oceanospirillales</taxon>
        <taxon>Halomonadaceae</taxon>
        <taxon>Halomonas</taxon>
    </lineage>
</organism>
<proteinExistence type="predicted"/>
<dbReference type="InterPro" id="IPR013078">
    <property type="entry name" value="His_Pase_superF_clade-1"/>
</dbReference>
<accession>A0A1H0DG73</accession>
<evidence type="ECO:0000313" key="3">
    <source>
        <dbReference type="Proteomes" id="UP000199075"/>
    </source>
</evidence>
<dbReference type="Proteomes" id="UP000199075">
    <property type="component" value="Unassembled WGS sequence"/>
</dbReference>
<dbReference type="InterPro" id="IPR029033">
    <property type="entry name" value="His_PPase_superfam"/>
</dbReference>
<dbReference type="STRING" id="419597.SAMN04487957_101400"/>
<dbReference type="Gene3D" id="1.40.20.10">
    <property type="entry name" value="CHAD domain"/>
    <property type="match status" value="1"/>
</dbReference>
<feature type="domain" description="CHAD" evidence="1">
    <location>
        <begin position="182"/>
        <end position="451"/>
    </location>
</feature>
<keyword evidence="3" id="KW-1185">Reference proteome</keyword>
<dbReference type="Pfam" id="PF05235">
    <property type="entry name" value="CHAD"/>
    <property type="match status" value="1"/>
</dbReference>
<dbReference type="PROSITE" id="PS51708">
    <property type="entry name" value="CHAD"/>
    <property type="match status" value="1"/>
</dbReference>
<dbReference type="SUPFAM" id="SSF53254">
    <property type="entry name" value="Phosphoglycerate mutase-like"/>
    <property type="match status" value="1"/>
</dbReference>
<gene>
    <name evidence="2" type="ORF">SAMN04487957_101400</name>
</gene>
<dbReference type="InterPro" id="IPR007899">
    <property type="entry name" value="CHAD_dom"/>
</dbReference>
<sequence>MPELFLLRHAKARRPRADQADHQRPLRRRGRRQAAAMAPALARCQALAGEVHVSGARRCVQTLEAVDAALAGEDLMARARLDEALYTFEGQALLAWLRGLPDDLERVLLIGHNPALLQLARWLCREALAALPTGGLLHLHLPGDGWQGASRHGAALVQRLLPAEASHALFQRRAPAAPELGNADLASRLHGLLHHQRRLVRAREPGVIAGIDPEFLHQYRVNLRRSRALGEALAAVAEVPGLKKRLKRIKRRAQATSELRDLDVFLENLAKEPPPLSQGGRQALHDWLLARREERHLVLCRQLAEREYAKERADWRDFLEGRPFRRALDEVKASRVEAVLAERLARHDADLAALASESPDEAFHDLRKGVKRIRYLAELDPGRHRDLLRRLKGRQNLLGDFQDLCTRQAWVVAFSGDLPEQAEACRAWRESLEQAKRALREQVMALPSLSR</sequence>
<dbReference type="Gene3D" id="3.40.50.1240">
    <property type="entry name" value="Phosphoglycerate mutase-like"/>
    <property type="match status" value="1"/>
</dbReference>